<dbReference type="Pfam" id="PF13714">
    <property type="entry name" value="PEP_mutase"/>
    <property type="match status" value="1"/>
</dbReference>
<dbReference type="CDD" id="cd00377">
    <property type="entry name" value="ICL_PEPM"/>
    <property type="match status" value="1"/>
</dbReference>
<dbReference type="SUPFAM" id="SSF51621">
    <property type="entry name" value="Phosphoenolpyruvate/pyruvate domain"/>
    <property type="match status" value="1"/>
</dbReference>
<dbReference type="Gene3D" id="3.20.20.60">
    <property type="entry name" value="Phosphoenolpyruvate-binding domains"/>
    <property type="match status" value="1"/>
</dbReference>
<organism evidence="2 3">
    <name type="scientific">Cellulomonas wangleii</name>
    <dbReference type="NCBI Taxonomy" id="2816956"/>
    <lineage>
        <taxon>Bacteria</taxon>
        <taxon>Bacillati</taxon>
        <taxon>Actinomycetota</taxon>
        <taxon>Actinomycetes</taxon>
        <taxon>Micrococcales</taxon>
        <taxon>Cellulomonadaceae</taxon>
        <taxon>Cellulomonas</taxon>
    </lineage>
</organism>
<proteinExistence type="predicted"/>
<gene>
    <name evidence="2" type="ORF">KG103_01870</name>
</gene>
<dbReference type="PANTHER" id="PTHR42905">
    <property type="entry name" value="PHOSPHOENOLPYRUVATE CARBOXYLASE"/>
    <property type="match status" value="1"/>
</dbReference>
<dbReference type="GO" id="GO:0016829">
    <property type="term" value="F:lyase activity"/>
    <property type="evidence" value="ECO:0007669"/>
    <property type="project" value="UniProtKB-KW"/>
</dbReference>
<accession>A0ABX8D5I1</accession>
<dbReference type="InterPro" id="IPR040442">
    <property type="entry name" value="Pyrv_kinase-like_dom_sf"/>
</dbReference>
<sequence>MTATSGEALRALHRGPDPFVLPNAWDVASALALVRAGFAAVGTTSLGLAAGAGVLDGSRAVRRLTADLVGRLAQLPVPVTADVEDGFDDDPRTVASFVASLPVAGVNLEDSTGGRLVDPERHADKIAAVRERCPLLVVNARVDTFWLGESATLEATTRRAQRYVRAGADCVFVPGALDAAQIRHLVGAVGAPLNVLATPVHPLSRLAALGVRRVSTGSLLYRAALDAAVDVARRVRDDGLPPEVTAYGEIQARTECMAAPGQPAEVRPGRGSGAGPWSSTRRSW</sequence>
<keyword evidence="3" id="KW-1185">Reference proteome</keyword>
<evidence type="ECO:0000313" key="3">
    <source>
        <dbReference type="Proteomes" id="UP000677804"/>
    </source>
</evidence>
<dbReference type="InterPro" id="IPR039556">
    <property type="entry name" value="ICL/PEPM"/>
</dbReference>
<feature type="region of interest" description="Disordered" evidence="1">
    <location>
        <begin position="260"/>
        <end position="284"/>
    </location>
</feature>
<dbReference type="PANTHER" id="PTHR42905:SF16">
    <property type="entry name" value="CARBOXYPHOSPHONOENOLPYRUVATE PHOSPHONOMUTASE-LIKE PROTEIN (AFU_ORTHOLOGUE AFUA_5G07230)"/>
    <property type="match status" value="1"/>
</dbReference>
<dbReference type="InterPro" id="IPR015813">
    <property type="entry name" value="Pyrv/PenolPyrv_kinase-like_dom"/>
</dbReference>
<evidence type="ECO:0000313" key="2">
    <source>
        <dbReference type="EMBL" id="QVI62715.1"/>
    </source>
</evidence>
<protein>
    <submittedName>
        <fullName evidence="2">Isocitrate lyase/phosphoenolpyruvate mutase family protein</fullName>
    </submittedName>
</protein>
<dbReference type="RefSeq" id="WP_213319967.1">
    <property type="nucleotide sequence ID" value="NZ_CP074405.1"/>
</dbReference>
<evidence type="ECO:0000256" key="1">
    <source>
        <dbReference type="SAM" id="MobiDB-lite"/>
    </source>
</evidence>
<keyword evidence="2" id="KW-0456">Lyase</keyword>
<dbReference type="Proteomes" id="UP000677804">
    <property type="component" value="Chromosome"/>
</dbReference>
<reference evidence="2 3" key="1">
    <citation type="submission" date="2021-05" db="EMBL/GenBank/DDBJ databases">
        <title>Novel species in genus Cellulomonas.</title>
        <authorList>
            <person name="Zhang G."/>
        </authorList>
    </citation>
    <scope>NUCLEOTIDE SEQUENCE [LARGE SCALE GENOMIC DNA]</scope>
    <source>
        <strain evidence="3">zg-ZUI222</strain>
    </source>
</reference>
<dbReference type="EMBL" id="CP074405">
    <property type="protein sequence ID" value="QVI62715.1"/>
    <property type="molecule type" value="Genomic_DNA"/>
</dbReference>
<name>A0ABX8D5I1_9CELL</name>